<evidence type="ECO:0000256" key="1">
    <source>
        <dbReference type="ARBA" id="ARBA00004241"/>
    </source>
</evidence>
<evidence type="ECO:0000256" key="3">
    <source>
        <dbReference type="SAM" id="Phobius"/>
    </source>
</evidence>
<dbReference type="InterPro" id="IPR045584">
    <property type="entry name" value="Pilin-like"/>
</dbReference>
<evidence type="ECO:0000256" key="2">
    <source>
        <dbReference type="ARBA" id="ARBA00023287"/>
    </source>
</evidence>
<organism evidence="4 5">
    <name type="scientific">Niallia hominis</name>
    <dbReference type="NCBI Taxonomy" id="3133173"/>
    <lineage>
        <taxon>Bacteria</taxon>
        <taxon>Bacillati</taxon>
        <taxon>Bacillota</taxon>
        <taxon>Bacilli</taxon>
        <taxon>Bacillales</taxon>
        <taxon>Bacillaceae</taxon>
        <taxon>Niallia</taxon>
    </lineage>
</organism>
<dbReference type="Proteomes" id="UP001465426">
    <property type="component" value="Unassembled WGS sequence"/>
</dbReference>
<proteinExistence type="predicted"/>
<feature type="transmembrane region" description="Helical" evidence="3">
    <location>
        <begin position="12"/>
        <end position="34"/>
    </location>
</feature>
<dbReference type="Pfam" id="PF07963">
    <property type="entry name" value="N_methyl"/>
    <property type="match status" value="1"/>
</dbReference>
<comment type="subcellular location">
    <subcellularLocation>
        <location evidence="1">Cell surface</location>
    </subcellularLocation>
</comment>
<dbReference type="NCBIfam" id="TIGR02532">
    <property type="entry name" value="IV_pilin_GFxxxE"/>
    <property type="match status" value="1"/>
</dbReference>
<accession>A0ABV1F0W0</accession>
<comment type="caution">
    <text evidence="4">The sequence shown here is derived from an EMBL/GenBank/DDBJ whole genome shotgun (WGS) entry which is preliminary data.</text>
</comment>
<keyword evidence="5" id="KW-1185">Reference proteome</keyword>
<dbReference type="PANTHER" id="PTHR30093">
    <property type="entry name" value="GENERAL SECRETION PATHWAY PROTEIN G"/>
    <property type="match status" value="1"/>
</dbReference>
<dbReference type="SUPFAM" id="SSF54523">
    <property type="entry name" value="Pili subunits"/>
    <property type="match status" value="1"/>
</dbReference>
<evidence type="ECO:0000313" key="5">
    <source>
        <dbReference type="Proteomes" id="UP001465426"/>
    </source>
</evidence>
<name>A0ABV1F0W0_9BACI</name>
<keyword evidence="3" id="KW-0472">Membrane</keyword>
<dbReference type="PROSITE" id="PS00409">
    <property type="entry name" value="PROKAR_NTER_METHYL"/>
    <property type="match status" value="1"/>
</dbReference>
<gene>
    <name evidence="4" type="ORF">WMO63_11165</name>
</gene>
<protein>
    <submittedName>
        <fullName evidence="4">Type II secretion system protein</fullName>
    </submittedName>
</protein>
<dbReference type="RefSeq" id="WP_349204805.1">
    <property type="nucleotide sequence ID" value="NZ_JBBMFN010000023.1"/>
</dbReference>
<sequence>MKKIINRIKNQKGLTLIELLAVVVILGIIAAIAVPSVGKIIDNTKKDAHVANAQQMINSAKLAVSADTGLLPSSGSKIITMAYLEEQGYLDVVKDPDGGEYEKGTSETDDTGSYVKITKGTEGKYSYTVKLVGNERQIDETAEAELARDEVEPITEAN</sequence>
<keyword evidence="2" id="KW-0178">Competence</keyword>
<keyword evidence="3" id="KW-1133">Transmembrane helix</keyword>
<keyword evidence="3" id="KW-0812">Transmembrane</keyword>
<dbReference type="InterPro" id="IPR012902">
    <property type="entry name" value="N_methyl_site"/>
</dbReference>
<dbReference type="Gene3D" id="3.30.700.10">
    <property type="entry name" value="Glycoprotein, Type 4 Pilin"/>
    <property type="match status" value="1"/>
</dbReference>
<evidence type="ECO:0000313" key="4">
    <source>
        <dbReference type="EMBL" id="MEQ2466223.1"/>
    </source>
</evidence>
<dbReference type="EMBL" id="JBBMFN010000023">
    <property type="protein sequence ID" value="MEQ2466223.1"/>
    <property type="molecule type" value="Genomic_DNA"/>
</dbReference>
<reference evidence="4 5" key="1">
    <citation type="submission" date="2024-03" db="EMBL/GenBank/DDBJ databases">
        <title>Human intestinal bacterial collection.</title>
        <authorList>
            <person name="Pauvert C."/>
            <person name="Hitch T.C.A."/>
            <person name="Clavel T."/>
        </authorList>
    </citation>
    <scope>NUCLEOTIDE SEQUENCE [LARGE SCALE GENOMIC DNA]</scope>
    <source>
        <strain evidence="4 5">CLA-SR-H024</strain>
    </source>
</reference>